<dbReference type="Pfam" id="PF18885">
    <property type="entry name" value="DUF5648"/>
    <property type="match status" value="1"/>
</dbReference>
<sequence length="1025" mass="103679">MEEHRNLFSIYRTATGVLAATAMLTVAGAFPAAAFADETDAMQGTVETTQTTAPTDNETSDAGNTGDTAGNADNTGDDADAGVTGDIGDTGEVSNGDGAGVTGTIDDDQTTGNEADGETTTVGGFTVQGGVSGTDYTFTEKTKTLTITTATPLVINTPDYTEESPLDARIVVSMPDENTEADITFAGVHIAYANPSKYGQQSAMQITKGALSLTLQGANSLKVTQGYGAGLENSTHKLTIQEAQGGGSLTAVGQTAAGIGGGRARGTYDAANITINSGTIIAIGSEQGAGIGGGWGGSATNITINGGNVTATGTTLTNGSAGIGGGYVGDASNITITGGVVNASGITGIGGGLWGDGSHITISGTAQVTATGNGGAGIGGGQGANGSDILISGTATVSAQSNGSGAAIGGGYDSGYNGDDDKGNGTNITITGGVTVTAIAEGNRNKGAAIGGGNYGNGTGIRIESSDDGTPTVIARGIIGIGAGVSGARSDVTISAGTITATGTSLAWPAIGNGDESVKVTIAGGTVTAQTAGSRAAAIGGDGDSKNVEVNISGGFITASATGKNAKPIDGAVSITGGAFPVEAYADEGKIYGVALDDGYVIVPNPDAATKDSHPTLVLPKEQVVEGEASITLASSSEYDGAAVDDVDVVTAAAYGDGTDATAKVALTWADTAGNTLGSAPTDAGTYKVTATLPDSGTLDANTAALNGKYCKGTTKSQTYTITQKPVALTWDGHDDRVEDDGKAVTATISDGVLEADASGVAVEVSGGDVQTSGTHTATATLTGERAHNYVIEDGQNTISFTIRRATSPTPSYQARIVVTAKPDKLAYKIGEPLDLTGLVVTQYTSGGLSFVIGTDKYTVTGFDSSKPGKQTITITLNDNTSMTASFTVTVATSDLQVRRLYNPTTGEHFYTANETEWAYLITIGWRDEGVGFTMSDYGTPVYRLYQPGGKHMFTTNKTEYKHLKTVGWRDEGIAFHVPEEATTDAYRLYNTSNGDHLFTTNWLEYTVLRILPWWRGEGVGFRAQ</sequence>
<evidence type="ECO:0000313" key="6">
    <source>
        <dbReference type="Proteomes" id="UP000532194"/>
    </source>
</evidence>
<name>A0A7Y0EMD9_9BIFI</name>
<dbReference type="Pfam" id="PF07523">
    <property type="entry name" value="Big_3"/>
    <property type="match status" value="1"/>
</dbReference>
<evidence type="ECO:0000259" key="3">
    <source>
        <dbReference type="Pfam" id="PF07523"/>
    </source>
</evidence>
<evidence type="ECO:0000256" key="2">
    <source>
        <dbReference type="SAM" id="SignalP"/>
    </source>
</evidence>
<evidence type="ECO:0000313" key="5">
    <source>
        <dbReference type="EMBL" id="NMM92935.1"/>
    </source>
</evidence>
<protein>
    <submittedName>
        <fullName evidence="5">Bacterial Ig-like domain (Group 3)</fullName>
    </submittedName>
</protein>
<organism evidence="5 6">
    <name type="scientific">Bifidobacterium oedipodis</name>
    <dbReference type="NCBI Taxonomy" id="2675322"/>
    <lineage>
        <taxon>Bacteria</taxon>
        <taxon>Bacillati</taxon>
        <taxon>Actinomycetota</taxon>
        <taxon>Actinomycetes</taxon>
        <taxon>Bifidobacteriales</taxon>
        <taxon>Bifidobacteriaceae</taxon>
        <taxon>Bifidobacterium</taxon>
    </lineage>
</organism>
<reference evidence="5 6" key="1">
    <citation type="submission" date="2020-02" db="EMBL/GenBank/DDBJ databases">
        <title>Characterization of phylogenetic diversity of novel bifidobacterial species isolated in Czech ZOOs.</title>
        <authorList>
            <person name="Lugli G.A."/>
            <person name="Vera N.B."/>
            <person name="Ventura M."/>
        </authorList>
    </citation>
    <scope>NUCLEOTIDE SEQUENCE [LARGE SCALE GENOMIC DNA]</scope>
    <source>
        <strain evidence="5 6">DSM 109957</strain>
    </source>
</reference>
<feature type="compositionally biased region" description="Polar residues" evidence="1">
    <location>
        <begin position="47"/>
        <end position="57"/>
    </location>
</feature>
<dbReference type="InterPro" id="IPR022038">
    <property type="entry name" value="Ig-like_bact"/>
</dbReference>
<feature type="chain" id="PRO_5030961785" evidence="2">
    <location>
        <begin position="37"/>
        <end position="1025"/>
    </location>
</feature>
<gene>
    <name evidence="5" type="ORF">G1C95_0120</name>
</gene>
<dbReference type="Pfam" id="PF18889">
    <property type="entry name" value="Beta_helix_3"/>
    <property type="match status" value="6"/>
</dbReference>
<dbReference type="Proteomes" id="UP000532194">
    <property type="component" value="Unassembled WGS sequence"/>
</dbReference>
<feature type="domain" description="Ig-like" evidence="3">
    <location>
        <begin position="822"/>
        <end position="891"/>
    </location>
</feature>
<keyword evidence="2" id="KW-0732">Signal</keyword>
<feature type="region of interest" description="Disordered" evidence="1">
    <location>
        <begin position="47"/>
        <end position="128"/>
    </location>
</feature>
<evidence type="ECO:0000256" key="1">
    <source>
        <dbReference type="SAM" id="MobiDB-lite"/>
    </source>
</evidence>
<feature type="signal peptide" evidence="2">
    <location>
        <begin position="1"/>
        <end position="36"/>
    </location>
</feature>
<feature type="domain" description="DUF5648" evidence="4">
    <location>
        <begin position="898"/>
        <end position="1023"/>
    </location>
</feature>
<proteinExistence type="predicted"/>
<evidence type="ECO:0000259" key="4">
    <source>
        <dbReference type="Pfam" id="PF18885"/>
    </source>
</evidence>
<feature type="compositionally biased region" description="Low complexity" evidence="1">
    <location>
        <begin position="81"/>
        <end position="91"/>
    </location>
</feature>
<keyword evidence="6" id="KW-1185">Reference proteome</keyword>
<feature type="compositionally biased region" description="Low complexity" evidence="1">
    <location>
        <begin position="61"/>
        <end position="74"/>
    </location>
</feature>
<dbReference type="EMBL" id="JAAIII010000001">
    <property type="protein sequence ID" value="NMM92935.1"/>
    <property type="molecule type" value="Genomic_DNA"/>
</dbReference>
<dbReference type="AlphaFoldDB" id="A0A7Y0EMD9"/>
<dbReference type="InterPro" id="IPR043708">
    <property type="entry name" value="DUF5648"/>
</dbReference>
<accession>A0A7Y0EMD9</accession>
<dbReference type="Gene3D" id="2.60.40.3630">
    <property type="match status" value="1"/>
</dbReference>
<comment type="caution">
    <text evidence="5">The sequence shown here is derived from an EMBL/GenBank/DDBJ whole genome shotgun (WGS) entry which is preliminary data.</text>
</comment>